<evidence type="ECO:0000256" key="1">
    <source>
        <dbReference type="ARBA" id="ARBA00022679"/>
    </source>
</evidence>
<dbReference type="FunFam" id="3.40.630.30:FF:000060">
    <property type="entry name" value="Alpha-tubulin N-acetyltransferase 1"/>
    <property type="match status" value="1"/>
</dbReference>
<evidence type="ECO:0000313" key="8">
    <source>
        <dbReference type="Proteomes" id="UP000594454"/>
    </source>
</evidence>
<dbReference type="OrthoDB" id="447510at2759"/>
<dbReference type="HAMAP" id="MF_03130">
    <property type="entry name" value="mec17"/>
    <property type="match status" value="1"/>
</dbReference>
<dbReference type="AlphaFoldDB" id="A0A7R8YSA2"/>
<dbReference type="PANTHER" id="PTHR12327">
    <property type="entry name" value="ALPHA-TUBULIN N-ACETYLTRANSFERASE 1"/>
    <property type="match status" value="1"/>
</dbReference>
<evidence type="ECO:0000259" key="6">
    <source>
        <dbReference type="PROSITE" id="PS51730"/>
    </source>
</evidence>
<dbReference type="Proteomes" id="UP000594454">
    <property type="component" value="Chromosome 2"/>
</dbReference>
<dbReference type="GO" id="GO:0070507">
    <property type="term" value="P:regulation of microtubule cytoskeleton organization"/>
    <property type="evidence" value="ECO:0007669"/>
    <property type="project" value="UniProtKB-UniRule"/>
</dbReference>
<evidence type="ECO:0000256" key="2">
    <source>
        <dbReference type="ARBA" id="ARBA00023315"/>
    </source>
</evidence>
<keyword evidence="2 5" id="KW-0012">Acyltransferase</keyword>
<dbReference type="GO" id="GO:0048666">
    <property type="term" value="P:neuron development"/>
    <property type="evidence" value="ECO:0007669"/>
    <property type="project" value="UniProtKB-UniRule"/>
</dbReference>
<reference evidence="7 8" key="1">
    <citation type="submission" date="2020-11" db="EMBL/GenBank/DDBJ databases">
        <authorList>
            <person name="Wallbank WR R."/>
            <person name="Pardo Diaz C."/>
            <person name="Kozak K."/>
            <person name="Martin S."/>
            <person name="Jiggins C."/>
            <person name="Moest M."/>
            <person name="Warren A I."/>
            <person name="Generalovic N T."/>
            <person name="Byers J.R.P. K."/>
            <person name="Montejo-Kovacevich G."/>
            <person name="Yen C E."/>
        </authorList>
    </citation>
    <scope>NUCLEOTIDE SEQUENCE [LARGE SCALE GENOMIC DNA]</scope>
</reference>
<dbReference type="Pfam" id="PF05301">
    <property type="entry name" value="Acetyltransf_16"/>
    <property type="match status" value="1"/>
</dbReference>
<dbReference type="PANTHER" id="PTHR12327:SF0">
    <property type="entry name" value="ALPHA-TUBULIN N-ACETYLTRANSFERASE 1"/>
    <property type="match status" value="1"/>
</dbReference>
<dbReference type="InterPro" id="IPR007965">
    <property type="entry name" value="GNAT_ATAT"/>
</dbReference>
<evidence type="ECO:0000256" key="3">
    <source>
        <dbReference type="ARBA" id="ARBA00051998"/>
    </source>
</evidence>
<dbReference type="GO" id="GO:0005874">
    <property type="term" value="C:microtubule"/>
    <property type="evidence" value="ECO:0007669"/>
    <property type="project" value="InterPro"/>
</dbReference>
<accession>A0A7R8YSA2</accession>
<comment type="function">
    <text evidence="5">Specifically acetylates 'Lys-40' in alpha-tubulin on the lumenal side of microtubules. Promotes microtubule destabilization and accelerates microtubule dynamics; this activity may be independent of acetylation activity. Acetylates alpha-tubulin with a slow enzymatic rate, due to a catalytic site that is not optimized for acetyl transfer. Enters the microtubule through each end and diffuses quickly throughout the lumen of microtubules. Acetylates only long/old microtubules because of its slow acetylation rate since it does not have time to act on dynamically unstable microtubules before the enzyme is released.</text>
</comment>
<dbReference type="InterPro" id="IPR038746">
    <property type="entry name" value="Atat"/>
</dbReference>
<keyword evidence="1 5" id="KW-0808">Transferase</keyword>
<evidence type="ECO:0000256" key="4">
    <source>
        <dbReference type="ARBA" id="ARBA00066570"/>
    </source>
</evidence>
<protein>
    <recommendedName>
        <fullName evidence="4 5">Alpha-tubulin N-acetyltransferase</fullName>
        <shortName evidence="5">Alpha-TAT</shortName>
        <shortName evidence="5">TAT</shortName>
        <ecNumber evidence="4 5">2.3.1.108</ecNumber>
    </recommendedName>
    <alternativeName>
        <fullName evidence="5">Acetyltransferase mec-17 homolog</fullName>
    </alternativeName>
</protein>
<dbReference type="GO" id="GO:0019799">
    <property type="term" value="F:tubulin N-acetyltransferase activity"/>
    <property type="evidence" value="ECO:0007669"/>
    <property type="project" value="UniProtKB-UniRule"/>
</dbReference>
<feature type="binding site" evidence="5">
    <location>
        <begin position="156"/>
        <end position="165"/>
    </location>
    <ligand>
        <name>acetyl-CoA</name>
        <dbReference type="ChEBI" id="CHEBI:57288"/>
    </ligand>
</feature>
<keyword evidence="8" id="KW-1185">Reference proteome</keyword>
<organism evidence="7 8">
    <name type="scientific">Hermetia illucens</name>
    <name type="common">Black soldier fly</name>
    <dbReference type="NCBI Taxonomy" id="343691"/>
    <lineage>
        <taxon>Eukaryota</taxon>
        <taxon>Metazoa</taxon>
        <taxon>Ecdysozoa</taxon>
        <taxon>Arthropoda</taxon>
        <taxon>Hexapoda</taxon>
        <taxon>Insecta</taxon>
        <taxon>Pterygota</taxon>
        <taxon>Neoptera</taxon>
        <taxon>Endopterygota</taxon>
        <taxon>Diptera</taxon>
        <taxon>Brachycera</taxon>
        <taxon>Stratiomyomorpha</taxon>
        <taxon>Stratiomyidae</taxon>
        <taxon>Hermetiinae</taxon>
        <taxon>Hermetia</taxon>
    </lineage>
</organism>
<feature type="site" description="Crucial for catalytic activity" evidence="5">
    <location>
        <position position="56"/>
    </location>
</feature>
<dbReference type="FunCoup" id="A0A7R8YSA2">
    <property type="interactions" value="24"/>
</dbReference>
<comment type="similarity">
    <text evidence="5">Belongs to the acetyltransferase ATAT1 family.</text>
</comment>
<dbReference type="InParanoid" id="A0A7R8YSA2"/>
<sequence>MEFRFDLHPIFNQSIIKVNSNLLPVGFRGDRRLALDTATKMAEIINEMGSASARAQGLSNPVTTAQKLRMTDQNIYLLGDPNQGRNGAVVGLLKVGKKSLYVFDQNGQTQMVNAPCVLDFYVHESRQRSGLGRNLFDTMLQQEDFVPQKLAVDRPSDKLLGFLRKHYGLQKTIPQMNNFVVYDGFFEKPKPQENNVTNHDGRMHITASPNTALFGPQFINDEQNKRSKAQQNASNTSIPLIQNSPVGRYAAPRPMCSMAEIIHNTATPATGEPNREL</sequence>
<dbReference type="PROSITE" id="PS51730">
    <property type="entry name" value="GNAT_ATAT"/>
    <property type="match status" value="1"/>
</dbReference>
<comment type="catalytic activity">
    <reaction evidence="3 5">
        <text>L-lysyl-[alpha-tubulin] + acetyl-CoA = N(6)-acetyl-L-lysyl-[alpha-tubulin] + CoA + H(+)</text>
        <dbReference type="Rhea" id="RHEA:15277"/>
        <dbReference type="Rhea" id="RHEA-COMP:11278"/>
        <dbReference type="Rhea" id="RHEA-COMP:11279"/>
        <dbReference type="ChEBI" id="CHEBI:15378"/>
        <dbReference type="ChEBI" id="CHEBI:29969"/>
        <dbReference type="ChEBI" id="CHEBI:57287"/>
        <dbReference type="ChEBI" id="CHEBI:57288"/>
        <dbReference type="ChEBI" id="CHEBI:61930"/>
        <dbReference type="EC" id="2.3.1.108"/>
    </reaction>
</comment>
<gene>
    <name evidence="7" type="ORF">HERILL_LOCUS5388</name>
</gene>
<dbReference type="EMBL" id="LR899010">
    <property type="protein sequence ID" value="CAD7082350.1"/>
    <property type="molecule type" value="Genomic_DNA"/>
</dbReference>
<name>A0A7R8YSA2_HERIL</name>
<dbReference type="Gene3D" id="3.40.630.30">
    <property type="match status" value="1"/>
</dbReference>
<proteinExistence type="inferred from homology"/>
<feature type="domain" description="N-acetyltransferase" evidence="6">
    <location>
        <begin position="1"/>
        <end position="186"/>
    </location>
</feature>
<dbReference type="EC" id="2.3.1.108" evidence="4 5"/>
<evidence type="ECO:0000313" key="7">
    <source>
        <dbReference type="EMBL" id="CAD7082350.1"/>
    </source>
</evidence>
<feature type="binding site" evidence="5">
    <location>
        <begin position="120"/>
        <end position="133"/>
    </location>
    <ligand>
        <name>acetyl-CoA</name>
        <dbReference type="ChEBI" id="CHEBI:57288"/>
    </ligand>
</feature>
<evidence type="ECO:0000256" key="5">
    <source>
        <dbReference type="HAMAP-Rule" id="MF_03130"/>
    </source>
</evidence>